<evidence type="ECO:0000313" key="3">
    <source>
        <dbReference type="Proteomes" id="UP000245369"/>
    </source>
</evidence>
<keyword evidence="3" id="KW-1185">Reference proteome</keyword>
<organism evidence="2 3">
    <name type="scientific">Streptococcus sobrinus</name>
    <dbReference type="NCBI Taxonomy" id="1310"/>
    <lineage>
        <taxon>Bacteria</taxon>
        <taxon>Bacillati</taxon>
        <taxon>Bacillota</taxon>
        <taxon>Bacilli</taxon>
        <taxon>Lactobacillales</taxon>
        <taxon>Streptococcaceae</taxon>
        <taxon>Streptococcus</taxon>
    </lineage>
</organism>
<name>A0ABN5LSR9_9STRE</name>
<feature type="compositionally biased region" description="Basic residues" evidence="1">
    <location>
        <begin position="19"/>
        <end position="30"/>
    </location>
</feature>
<evidence type="ECO:0000256" key="1">
    <source>
        <dbReference type="SAM" id="MobiDB-lite"/>
    </source>
</evidence>
<dbReference type="EMBL" id="CP029490">
    <property type="protein sequence ID" value="AWN21433.1"/>
    <property type="molecule type" value="Genomic_DNA"/>
</dbReference>
<dbReference type="Proteomes" id="UP000245369">
    <property type="component" value="Chromosome"/>
</dbReference>
<accession>A0ABN5LSR9</accession>
<gene>
    <name evidence="2" type="ORF">DK182_08890</name>
</gene>
<feature type="region of interest" description="Disordered" evidence="1">
    <location>
        <begin position="1"/>
        <end position="38"/>
    </location>
</feature>
<dbReference type="RefSeq" id="WP_002960207.1">
    <property type="nucleotide sequence ID" value="NZ_CP029490.1"/>
</dbReference>
<proteinExistence type="predicted"/>
<reference evidence="2 3" key="1">
    <citation type="submission" date="2018-05" db="EMBL/GenBank/DDBJ databases">
        <title>Complete genome sequences of Streptococcus sobrinus.</title>
        <authorList>
            <person name="Sales M."/>
            <person name="Jensen P.A."/>
        </authorList>
    </citation>
    <scope>NUCLEOTIDE SEQUENCE [LARGE SCALE GENOMIC DNA]</scope>
    <source>
        <strain evidence="2 3">SL1</strain>
    </source>
</reference>
<dbReference type="GeneID" id="93924620"/>
<sequence>MVSRKEKLQAALNEQLSPAKRKVGRPKGRSTKPYSFTLKPANRDKLDKMAAKAGYTAAATYLDHWIENYDLDND</sequence>
<protein>
    <submittedName>
        <fullName evidence="2">Uncharacterized protein</fullName>
    </submittedName>
</protein>
<evidence type="ECO:0000313" key="2">
    <source>
        <dbReference type="EMBL" id="AWN21433.1"/>
    </source>
</evidence>